<dbReference type="Pfam" id="PF14659">
    <property type="entry name" value="Phage_int_SAM_3"/>
    <property type="match status" value="1"/>
</dbReference>
<dbReference type="InterPro" id="IPR013762">
    <property type="entry name" value="Integrase-like_cat_sf"/>
</dbReference>
<organism evidence="8 9">
    <name type="scientific">Thalassobacillus cyri</name>
    <dbReference type="NCBI Taxonomy" id="571932"/>
    <lineage>
        <taxon>Bacteria</taxon>
        <taxon>Bacillati</taxon>
        <taxon>Bacillota</taxon>
        <taxon>Bacilli</taxon>
        <taxon>Bacillales</taxon>
        <taxon>Bacillaceae</taxon>
        <taxon>Thalassobacillus</taxon>
    </lineage>
</organism>
<accession>A0A1H4H2I8</accession>
<dbReference type="Gene3D" id="1.10.150.130">
    <property type="match status" value="1"/>
</dbReference>
<feature type="domain" description="Core-binding (CB)" evidence="7">
    <location>
        <begin position="59"/>
        <end position="142"/>
    </location>
</feature>
<dbReference type="RefSeq" id="WP_093046501.1">
    <property type="nucleotide sequence ID" value="NZ_FNQR01000021.1"/>
</dbReference>
<evidence type="ECO:0000256" key="2">
    <source>
        <dbReference type="ARBA" id="ARBA00022908"/>
    </source>
</evidence>
<feature type="domain" description="Tyr recombinase" evidence="6">
    <location>
        <begin position="164"/>
        <end position="366"/>
    </location>
</feature>
<dbReference type="GO" id="GO:0015074">
    <property type="term" value="P:DNA integration"/>
    <property type="evidence" value="ECO:0007669"/>
    <property type="project" value="UniProtKB-KW"/>
</dbReference>
<dbReference type="PANTHER" id="PTHR30349:SF64">
    <property type="entry name" value="PROPHAGE INTEGRASE INTD-RELATED"/>
    <property type="match status" value="1"/>
</dbReference>
<dbReference type="PANTHER" id="PTHR30349">
    <property type="entry name" value="PHAGE INTEGRASE-RELATED"/>
    <property type="match status" value="1"/>
</dbReference>
<dbReference type="EMBL" id="FNQR01000021">
    <property type="protein sequence ID" value="SEB16027.1"/>
    <property type="molecule type" value="Genomic_DNA"/>
</dbReference>
<evidence type="ECO:0000256" key="3">
    <source>
        <dbReference type="ARBA" id="ARBA00023125"/>
    </source>
</evidence>
<dbReference type="InterPro" id="IPR044068">
    <property type="entry name" value="CB"/>
</dbReference>
<evidence type="ECO:0000313" key="8">
    <source>
        <dbReference type="EMBL" id="SEB16027.1"/>
    </source>
</evidence>
<keyword evidence="9" id="KW-1185">Reference proteome</keyword>
<dbReference type="STRING" id="571932.SAMN05421743_12179"/>
<evidence type="ECO:0000259" key="7">
    <source>
        <dbReference type="PROSITE" id="PS51900"/>
    </source>
</evidence>
<dbReference type="InterPro" id="IPR028259">
    <property type="entry name" value="AP2-like_int_N"/>
</dbReference>
<dbReference type="CDD" id="cd01189">
    <property type="entry name" value="INT_ICEBs1_C_like"/>
    <property type="match status" value="1"/>
</dbReference>
<gene>
    <name evidence="8" type="ORF">SAMN05421743_12179</name>
</gene>
<dbReference type="Gene3D" id="1.10.443.10">
    <property type="entry name" value="Intergrase catalytic core"/>
    <property type="match status" value="1"/>
</dbReference>
<keyword evidence="2" id="KW-0229">DNA integration</keyword>
<dbReference type="InterPro" id="IPR004107">
    <property type="entry name" value="Integrase_SAM-like_N"/>
</dbReference>
<dbReference type="InterPro" id="IPR011010">
    <property type="entry name" value="DNA_brk_join_enz"/>
</dbReference>
<dbReference type="InterPro" id="IPR002104">
    <property type="entry name" value="Integrase_catalytic"/>
</dbReference>
<evidence type="ECO:0000313" key="9">
    <source>
        <dbReference type="Proteomes" id="UP000198584"/>
    </source>
</evidence>
<comment type="similarity">
    <text evidence="1">Belongs to the 'phage' integrase family.</text>
</comment>
<keyword evidence="3 5" id="KW-0238">DNA-binding</keyword>
<reference evidence="8 9" key="1">
    <citation type="submission" date="2016-10" db="EMBL/GenBank/DDBJ databases">
        <authorList>
            <person name="de Groot N.N."/>
        </authorList>
    </citation>
    <scope>NUCLEOTIDE SEQUENCE [LARGE SCALE GENOMIC DNA]</scope>
    <source>
        <strain evidence="8 9">CCM7597</strain>
    </source>
</reference>
<dbReference type="InterPro" id="IPR010998">
    <property type="entry name" value="Integrase_recombinase_N"/>
</dbReference>
<evidence type="ECO:0000259" key="6">
    <source>
        <dbReference type="PROSITE" id="PS51898"/>
    </source>
</evidence>
<dbReference type="Pfam" id="PF14657">
    <property type="entry name" value="Arm-DNA-bind_4"/>
    <property type="match status" value="1"/>
</dbReference>
<dbReference type="InterPro" id="IPR050090">
    <property type="entry name" value="Tyrosine_recombinase_XerCD"/>
</dbReference>
<dbReference type="Proteomes" id="UP000198584">
    <property type="component" value="Unassembled WGS sequence"/>
</dbReference>
<protein>
    <submittedName>
        <fullName evidence="8">Site-specific recombinase XerD</fullName>
    </submittedName>
</protein>
<name>A0A1H4H2I8_9BACI</name>
<dbReference type="GO" id="GO:0003677">
    <property type="term" value="F:DNA binding"/>
    <property type="evidence" value="ECO:0007669"/>
    <property type="project" value="UniProtKB-UniRule"/>
</dbReference>
<proteinExistence type="inferred from homology"/>
<evidence type="ECO:0000256" key="4">
    <source>
        <dbReference type="ARBA" id="ARBA00023172"/>
    </source>
</evidence>
<keyword evidence="4" id="KW-0233">DNA recombination</keyword>
<evidence type="ECO:0000256" key="5">
    <source>
        <dbReference type="PROSITE-ProRule" id="PRU01248"/>
    </source>
</evidence>
<evidence type="ECO:0000256" key="1">
    <source>
        <dbReference type="ARBA" id="ARBA00008857"/>
    </source>
</evidence>
<dbReference type="SUPFAM" id="SSF56349">
    <property type="entry name" value="DNA breaking-rejoining enzymes"/>
    <property type="match status" value="1"/>
</dbReference>
<dbReference type="PROSITE" id="PS51900">
    <property type="entry name" value="CB"/>
    <property type="match status" value="1"/>
</dbReference>
<dbReference type="OrthoDB" id="9803188at2"/>
<dbReference type="GO" id="GO:0006310">
    <property type="term" value="P:DNA recombination"/>
    <property type="evidence" value="ECO:0007669"/>
    <property type="project" value="UniProtKB-KW"/>
</dbReference>
<dbReference type="Pfam" id="PF00589">
    <property type="entry name" value="Phage_integrase"/>
    <property type="match status" value="1"/>
</dbReference>
<sequence>MATFRKRGDKWEYRVAYKDPFTQKHKLKSKSGFKSKKEAQLAAAVMEKELAEGFERIAPSLKEYLHTWLHEYKQGTIRKNTFDLHQANIKNHILPYFKNINIQELKPIMYQKFINHLFEKDYSRRTIEIIHTTMFNAMKKARTLNIIQTNPCEGVTIKGERKERTIQFIESEDIPVFLREAYQYGYIYWLFFKLLIETGIRKGEAAALQWSDIDLKQRTITIGKTLDFRAKSKEEVFGDPKTFNSKRSITISQNLAKDLQDHMKIQNKNKLAINDLYHHNLDLVLCRQDGNFIPKSSLFNAFSRILKKANIPSLPIHSLRHTHAVLLLESGADMKYVQERLGHGSIQITSDVYAHISKKIEKDAMDKFETYTKVLLE</sequence>
<dbReference type="PROSITE" id="PS51898">
    <property type="entry name" value="TYR_RECOMBINASE"/>
    <property type="match status" value="1"/>
</dbReference>
<dbReference type="AlphaFoldDB" id="A0A1H4H2I8"/>